<reference evidence="1 2" key="1">
    <citation type="submission" date="2021-03" db="EMBL/GenBank/DDBJ databases">
        <authorList>
            <person name="So Y."/>
        </authorList>
    </citation>
    <scope>NUCLEOTIDE SEQUENCE [LARGE SCALE GENOMIC DNA]</scope>
    <source>
        <strain evidence="1 2">SSH11</strain>
    </source>
</reference>
<dbReference type="EMBL" id="JAGIZB010000006">
    <property type="protein sequence ID" value="MBP0444743.1"/>
    <property type="molecule type" value="Genomic_DNA"/>
</dbReference>
<dbReference type="RefSeq" id="WP_209378968.1">
    <property type="nucleotide sequence ID" value="NZ_JAGIZB010000006.1"/>
</dbReference>
<proteinExistence type="predicted"/>
<evidence type="ECO:0000313" key="1">
    <source>
        <dbReference type="EMBL" id="MBP0444743.1"/>
    </source>
</evidence>
<dbReference type="Proteomes" id="UP000681594">
    <property type="component" value="Unassembled WGS sequence"/>
</dbReference>
<evidence type="ECO:0000313" key="2">
    <source>
        <dbReference type="Proteomes" id="UP000681594"/>
    </source>
</evidence>
<keyword evidence="2" id="KW-1185">Reference proteome</keyword>
<protein>
    <submittedName>
        <fullName evidence="1">Uncharacterized protein</fullName>
    </submittedName>
</protein>
<accession>A0ABS4ADZ4</accession>
<sequence>MKAHRFKIGENIELLAGHMTPNDALGQSYTVVRLLPNDAPDREYRIRNDRGGQERVVRESQMRLGSFAALGRNMPLPG</sequence>
<organism evidence="1 2">
    <name type="scientific">Pararoseomonas baculiformis</name>
    <dbReference type="NCBI Taxonomy" id="2820812"/>
    <lineage>
        <taxon>Bacteria</taxon>
        <taxon>Pseudomonadati</taxon>
        <taxon>Pseudomonadota</taxon>
        <taxon>Alphaproteobacteria</taxon>
        <taxon>Acetobacterales</taxon>
        <taxon>Acetobacteraceae</taxon>
        <taxon>Pararoseomonas</taxon>
    </lineage>
</organism>
<comment type="caution">
    <text evidence="1">The sequence shown here is derived from an EMBL/GenBank/DDBJ whole genome shotgun (WGS) entry which is preliminary data.</text>
</comment>
<name>A0ABS4ADZ4_9PROT</name>
<gene>
    <name evidence="1" type="ORF">J8J14_08095</name>
</gene>